<dbReference type="CDD" id="cd00118">
    <property type="entry name" value="LysM"/>
    <property type="match status" value="1"/>
</dbReference>
<dbReference type="GeneID" id="117572000"/>
<dbReference type="InterPro" id="IPR018392">
    <property type="entry name" value="LysM"/>
</dbReference>
<feature type="domain" description="LysM" evidence="1">
    <location>
        <begin position="16"/>
        <end position="52"/>
    </location>
</feature>
<evidence type="ECO:0000313" key="2">
    <source>
        <dbReference type="Proteomes" id="UP000515160"/>
    </source>
</evidence>
<gene>
    <name evidence="3" type="primary">LOC117572000</name>
</gene>
<evidence type="ECO:0000313" key="3">
    <source>
        <dbReference type="RefSeq" id="XP_034110409.1"/>
    </source>
</evidence>
<keyword evidence="2" id="KW-1185">Reference proteome</keyword>
<accession>A0A6P8XCN2</accession>
<name>A0A6P8XCN2_DROAB</name>
<dbReference type="InterPro" id="IPR036779">
    <property type="entry name" value="LysM_dom_sf"/>
</dbReference>
<dbReference type="RefSeq" id="XP_034110409.1">
    <property type="nucleotide sequence ID" value="XM_034254518.2"/>
</dbReference>
<organism evidence="2 3">
    <name type="scientific">Drosophila albomicans</name>
    <name type="common">Fruit fly</name>
    <dbReference type="NCBI Taxonomy" id="7291"/>
    <lineage>
        <taxon>Eukaryota</taxon>
        <taxon>Metazoa</taxon>
        <taxon>Ecdysozoa</taxon>
        <taxon>Arthropoda</taxon>
        <taxon>Hexapoda</taxon>
        <taxon>Insecta</taxon>
        <taxon>Pterygota</taxon>
        <taxon>Neoptera</taxon>
        <taxon>Endopterygota</taxon>
        <taxon>Diptera</taxon>
        <taxon>Brachycera</taxon>
        <taxon>Muscomorpha</taxon>
        <taxon>Ephydroidea</taxon>
        <taxon>Drosophilidae</taxon>
        <taxon>Drosophila</taxon>
    </lineage>
</organism>
<evidence type="ECO:0000259" key="1">
    <source>
        <dbReference type="Pfam" id="PF01476"/>
    </source>
</evidence>
<dbReference type="Pfam" id="PF01476">
    <property type="entry name" value="LysM"/>
    <property type="match status" value="1"/>
</dbReference>
<dbReference type="AlphaFoldDB" id="A0A6P8XCN2"/>
<dbReference type="Proteomes" id="UP000515160">
    <property type="component" value="Chromosome X"/>
</dbReference>
<protein>
    <submittedName>
        <fullName evidence="3">Uncharacterized protein LOC117572000</fullName>
    </submittedName>
</protein>
<dbReference type="Gene3D" id="3.10.350.10">
    <property type="entry name" value="LysM domain"/>
    <property type="match status" value="1"/>
</dbReference>
<reference evidence="3" key="1">
    <citation type="submission" date="2025-08" db="UniProtKB">
        <authorList>
            <consortium name="RefSeq"/>
        </authorList>
    </citation>
    <scope>IDENTIFICATION</scope>
    <source>
        <strain evidence="3">15112-1751.03</strain>
        <tissue evidence="3">Whole Adult</tissue>
    </source>
</reference>
<sequence length="115" mass="13087">MMPPNLGDCHRLWLRHEVNSDDTLTRLALKCGTTIGQLCRANRMHSQDIVQMRSHMWLPVSATAMKPAAESQQEDIPSQVKVAKLLPPHFHRQSVENLDDYAEESDPLLITTRCI</sequence>
<dbReference type="SUPFAM" id="SSF54106">
    <property type="entry name" value="LysM domain"/>
    <property type="match status" value="1"/>
</dbReference>
<dbReference type="OrthoDB" id="2107166at2759"/>
<proteinExistence type="predicted"/>